<keyword evidence="1" id="KW-1133">Transmembrane helix</keyword>
<reference evidence="2 3" key="1">
    <citation type="journal article" date="2016" name="Nat. Commun.">
        <title>Thousands of microbial genomes shed light on interconnected biogeochemical processes in an aquifer system.</title>
        <authorList>
            <person name="Anantharaman K."/>
            <person name="Brown C.T."/>
            <person name="Hug L.A."/>
            <person name="Sharon I."/>
            <person name="Castelle C.J."/>
            <person name="Probst A.J."/>
            <person name="Thomas B.C."/>
            <person name="Singh A."/>
            <person name="Wilkins M.J."/>
            <person name="Karaoz U."/>
            <person name="Brodie E.L."/>
            <person name="Williams K.H."/>
            <person name="Hubbard S.S."/>
            <person name="Banfield J.F."/>
        </authorList>
    </citation>
    <scope>NUCLEOTIDE SEQUENCE [LARGE SCALE GENOMIC DNA]</scope>
</reference>
<feature type="transmembrane region" description="Helical" evidence="1">
    <location>
        <begin position="6"/>
        <end position="25"/>
    </location>
</feature>
<dbReference type="STRING" id="1798404.A3B92_01035"/>
<keyword evidence="1" id="KW-0812">Transmembrane</keyword>
<accession>A0A1G1ZHS9</accession>
<protein>
    <submittedName>
        <fullName evidence="2">Uncharacterized protein</fullName>
    </submittedName>
</protein>
<sequence>MTILLSYFFFFLAMVLLLLIVAGLFEKREKRKRAQCENEGEFIESSAMSHQDELESAFGSLVSEIMWDTLRDRRKSRGTKKEVGTKFGVEAAFLEAVKEINLAESRRACCDETTLLKRIQDLGKKYKNQTP</sequence>
<dbReference type="EMBL" id="MHJG01000009">
    <property type="protein sequence ID" value="OGY64114.1"/>
    <property type="molecule type" value="Genomic_DNA"/>
</dbReference>
<comment type="caution">
    <text evidence="2">The sequence shown here is derived from an EMBL/GenBank/DDBJ whole genome shotgun (WGS) entry which is preliminary data.</text>
</comment>
<dbReference type="Proteomes" id="UP000177960">
    <property type="component" value="Unassembled WGS sequence"/>
</dbReference>
<organism evidence="2 3">
    <name type="scientific">Candidatus Harrisonbacteria bacterium RIFCSPHIGHO2_02_FULL_42_16</name>
    <dbReference type="NCBI Taxonomy" id="1798404"/>
    <lineage>
        <taxon>Bacteria</taxon>
        <taxon>Candidatus Harrisoniibacteriota</taxon>
    </lineage>
</organism>
<gene>
    <name evidence="2" type="ORF">A3B92_01035</name>
</gene>
<name>A0A1G1ZHS9_9BACT</name>
<dbReference type="AlphaFoldDB" id="A0A1G1ZHS9"/>
<evidence type="ECO:0000313" key="2">
    <source>
        <dbReference type="EMBL" id="OGY64114.1"/>
    </source>
</evidence>
<proteinExistence type="predicted"/>
<keyword evidence="1" id="KW-0472">Membrane</keyword>
<evidence type="ECO:0000313" key="3">
    <source>
        <dbReference type="Proteomes" id="UP000177960"/>
    </source>
</evidence>
<evidence type="ECO:0000256" key="1">
    <source>
        <dbReference type="SAM" id="Phobius"/>
    </source>
</evidence>